<dbReference type="Proteomes" id="UP001595548">
    <property type="component" value="Unassembled WGS sequence"/>
</dbReference>
<dbReference type="InterPro" id="IPR016032">
    <property type="entry name" value="Sig_transdc_resp-reg_C-effctor"/>
</dbReference>
<dbReference type="InterPro" id="IPR039420">
    <property type="entry name" value="WalR-like"/>
</dbReference>
<feature type="DNA-binding region" description="OmpR/PhoB-type" evidence="9">
    <location>
        <begin position="122"/>
        <end position="220"/>
    </location>
</feature>
<dbReference type="Pfam" id="PF00072">
    <property type="entry name" value="Response_reg"/>
    <property type="match status" value="1"/>
</dbReference>
<feature type="domain" description="Response regulatory" evidence="10">
    <location>
        <begin position="3"/>
        <end position="116"/>
    </location>
</feature>
<dbReference type="Gene3D" id="3.40.50.2300">
    <property type="match status" value="1"/>
</dbReference>
<dbReference type="PROSITE" id="PS50110">
    <property type="entry name" value="RESPONSE_REGULATORY"/>
    <property type="match status" value="1"/>
</dbReference>
<evidence type="ECO:0000259" key="11">
    <source>
        <dbReference type="PROSITE" id="PS51755"/>
    </source>
</evidence>
<evidence type="ECO:0000256" key="6">
    <source>
        <dbReference type="ARBA" id="ARBA00023125"/>
    </source>
</evidence>
<keyword evidence="7" id="KW-0804">Transcription</keyword>
<dbReference type="Pfam" id="PF00486">
    <property type="entry name" value="Trans_reg_C"/>
    <property type="match status" value="1"/>
</dbReference>
<dbReference type="RefSeq" id="WP_339614781.1">
    <property type="nucleotide sequence ID" value="NZ_AP031500.1"/>
</dbReference>
<dbReference type="SMART" id="SM00448">
    <property type="entry name" value="REC"/>
    <property type="match status" value="1"/>
</dbReference>
<dbReference type="CDD" id="cd00383">
    <property type="entry name" value="trans_reg_C"/>
    <property type="match status" value="1"/>
</dbReference>
<evidence type="ECO:0000256" key="1">
    <source>
        <dbReference type="ARBA" id="ARBA00004496"/>
    </source>
</evidence>
<dbReference type="EMBL" id="JBHRTL010000030">
    <property type="protein sequence ID" value="MFC3156340.1"/>
    <property type="molecule type" value="Genomic_DNA"/>
</dbReference>
<evidence type="ECO:0000313" key="13">
    <source>
        <dbReference type="Proteomes" id="UP001595548"/>
    </source>
</evidence>
<feature type="domain" description="OmpR/PhoB-type" evidence="11">
    <location>
        <begin position="122"/>
        <end position="220"/>
    </location>
</feature>
<evidence type="ECO:0000256" key="4">
    <source>
        <dbReference type="ARBA" id="ARBA00023012"/>
    </source>
</evidence>
<proteinExistence type="predicted"/>
<name>A0ABV7HUX0_9GAMM</name>
<dbReference type="Gene3D" id="1.10.10.10">
    <property type="entry name" value="Winged helix-like DNA-binding domain superfamily/Winged helix DNA-binding domain"/>
    <property type="match status" value="1"/>
</dbReference>
<evidence type="ECO:0000256" key="7">
    <source>
        <dbReference type="ARBA" id="ARBA00023163"/>
    </source>
</evidence>
<evidence type="ECO:0000256" key="9">
    <source>
        <dbReference type="PROSITE-ProRule" id="PRU01091"/>
    </source>
</evidence>
<feature type="modified residue" description="4-aspartylphosphate" evidence="8">
    <location>
        <position position="52"/>
    </location>
</feature>
<comment type="subcellular location">
    <subcellularLocation>
        <location evidence="1">Cytoplasm</location>
    </subcellularLocation>
</comment>
<evidence type="ECO:0000256" key="5">
    <source>
        <dbReference type="ARBA" id="ARBA00023015"/>
    </source>
</evidence>
<dbReference type="PROSITE" id="PS51755">
    <property type="entry name" value="OMPR_PHOB"/>
    <property type="match status" value="1"/>
</dbReference>
<dbReference type="SMART" id="SM00862">
    <property type="entry name" value="Trans_reg_C"/>
    <property type="match status" value="1"/>
</dbReference>
<evidence type="ECO:0000256" key="8">
    <source>
        <dbReference type="PROSITE-ProRule" id="PRU00169"/>
    </source>
</evidence>
<dbReference type="Gene3D" id="6.10.250.690">
    <property type="match status" value="1"/>
</dbReference>
<dbReference type="SUPFAM" id="SSF46894">
    <property type="entry name" value="C-terminal effector domain of the bipartite response regulators"/>
    <property type="match status" value="1"/>
</dbReference>
<evidence type="ECO:0000313" key="12">
    <source>
        <dbReference type="EMBL" id="MFC3156340.1"/>
    </source>
</evidence>
<evidence type="ECO:0000259" key="10">
    <source>
        <dbReference type="PROSITE" id="PS50110"/>
    </source>
</evidence>
<comment type="caution">
    <text evidence="12">The sequence shown here is derived from an EMBL/GenBank/DDBJ whole genome shotgun (WGS) entry which is preliminary data.</text>
</comment>
<dbReference type="PANTHER" id="PTHR48111:SF39">
    <property type="entry name" value="TRANSCRIPTIONAL REGULATORY PROTEIN CPXR"/>
    <property type="match status" value="1"/>
</dbReference>
<protein>
    <submittedName>
        <fullName evidence="12">Response regulator transcription factor</fullName>
    </submittedName>
</protein>
<keyword evidence="5" id="KW-0805">Transcription regulation</keyword>
<keyword evidence="13" id="KW-1185">Reference proteome</keyword>
<keyword evidence="6 9" id="KW-0238">DNA-binding</keyword>
<keyword evidence="3 8" id="KW-0597">Phosphoprotein</keyword>
<dbReference type="InterPro" id="IPR036388">
    <property type="entry name" value="WH-like_DNA-bd_sf"/>
</dbReference>
<keyword evidence="2" id="KW-0963">Cytoplasm</keyword>
<evidence type="ECO:0000256" key="2">
    <source>
        <dbReference type="ARBA" id="ARBA00022490"/>
    </source>
</evidence>
<dbReference type="InterPro" id="IPR001867">
    <property type="entry name" value="OmpR/PhoB-type_DNA-bd"/>
</dbReference>
<dbReference type="InterPro" id="IPR011006">
    <property type="entry name" value="CheY-like_superfamily"/>
</dbReference>
<keyword evidence="4" id="KW-0902">Two-component regulatory system</keyword>
<dbReference type="CDD" id="cd17623">
    <property type="entry name" value="REC_OmpR_CpxR"/>
    <property type="match status" value="1"/>
</dbReference>
<organism evidence="12 13">
    <name type="scientific">Gilvimarinus japonicus</name>
    <dbReference type="NCBI Taxonomy" id="1796469"/>
    <lineage>
        <taxon>Bacteria</taxon>
        <taxon>Pseudomonadati</taxon>
        <taxon>Pseudomonadota</taxon>
        <taxon>Gammaproteobacteria</taxon>
        <taxon>Cellvibrionales</taxon>
        <taxon>Cellvibrionaceae</taxon>
        <taxon>Gilvimarinus</taxon>
    </lineage>
</organism>
<gene>
    <name evidence="12" type="ORF">ACFOEB_14100</name>
</gene>
<evidence type="ECO:0000256" key="3">
    <source>
        <dbReference type="ARBA" id="ARBA00022553"/>
    </source>
</evidence>
<sequence length="223" mass="25139">MTSVHIIDDDEALCELLGDYLRDNGFSVIASHDGITGLNVTLQEQPDLVLLDVMLPGQSGFEVLRALRQETHVPVLMLTARGDEIDRVLGLELGADDYVAKPFSHRELVARIQAILRRLQPQAKPQTGPLRMKPESFEAYYFDEHLDLTAAEFRVLHILFDRAGELVDKDMISREAFGRRLQPFDRHIDIHISHIRKKMTAINAAPCIKTVRGSGYQLLAQST</sequence>
<accession>A0ABV7HUX0</accession>
<reference evidence="13" key="1">
    <citation type="journal article" date="2019" name="Int. J. Syst. Evol. Microbiol.">
        <title>The Global Catalogue of Microorganisms (GCM) 10K type strain sequencing project: providing services to taxonomists for standard genome sequencing and annotation.</title>
        <authorList>
            <consortium name="The Broad Institute Genomics Platform"/>
            <consortium name="The Broad Institute Genome Sequencing Center for Infectious Disease"/>
            <person name="Wu L."/>
            <person name="Ma J."/>
        </authorList>
    </citation>
    <scope>NUCLEOTIDE SEQUENCE [LARGE SCALE GENOMIC DNA]</scope>
    <source>
        <strain evidence="13">KCTC 52141</strain>
    </source>
</reference>
<dbReference type="SUPFAM" id="SSF52172">
    <property type="entry name" value="CheY-like"/>
    <property type="match status" value="1"/>
</dbReference>
<dbReference type="PANTHER" id="PTHR48111">
    <property type="entry name" value="REGULATOR OF RPOS"/>
    <property type="match status" value="1"/>
</dbReference>
<dbReference type="InterPro" id="IPR001789">
    <property type="entry name" value="Sig_transdc_resp-reg_receiver"/>
</dbReference>
<dbReference type="InterPro" id="IPR058124">
    <property type="entry name" value="CpxR-like_REC"/>
</dbReference>